<dbReference type="PANTHER" id="PTHR43054:SF1">
    <property type="entry name" value="SCYLLO-INOSITOL 2-DEHYDROGENASE (NADP(+)) IOLU"/>
    <property type="match status" value="1"/>
</dbReference>
<dbReference type="RefSeq" id="WP_232549438.1">
    <property type="nucleotide sequence ID" value="NZ_CP115965.1"/>
</dbReference>
<dbReference type="Pfam" id="PF01408">
    <property type="entry name" value="GFO_IDH_MocA"/>
    <property type="match status" value="1"/>
</dbReference>
<feature type="domain" description="Gfo/Idh/MocA-like oxidoreductase N-terminal" evidence="1">
    <location>
        <begin position="1"/>
        <end position="115"/>
    </location>
</feature>
<dbReference type="PANTHER" id="PTHR43054">
    <property type="match status" value="1"/>
</dbReference>
<dbReference type="InterPro" id="IPR000683">
    <property type="entry name" value="Gfo/Idh/MocA-like_OxRdtase_N"/>
</dbReference>
<dbReference type="Gene3D" id="3.40.50.720">
    <property type="entry name" value="NAD(P)-binding Rossmann-like Domain"/>
    <property type="match status" value="1"/>
</dbReference>
<proteinExistence type="predicted"/>
<dbReference type="Proteomes" id="UP001434337">
    <property type="component" value="Chromosome"/>
</dbReference>
<organism evidence="2 3">
    <name type="scientific">Propioniciclava soli</name>
    <dbReference type="NCBI Taxonomy" id="2775081"/>
    <lineage>
        <taxon>Bacteria</taxon>
        <taxon>Bacillati</taxon>
        <taxon>Actinomycetota</taxon>
        <taxon>Actinomycetes</taxon>
        <taxon>Propionibacteriales</taxon>
        <taxon>Propionibacteriaceae</taxon>
        <taxon>Propioniciclava</taxon>
    </lineage>
</organism>
<dbReference type="InterPro" id="IPR036291">
    <property type="entry name" value="NAD(P)-bd_dom_sf"/>
</dbReference>
<reference evidence="2 3" key="1">
    <citation type="journal article" date="2023" name="Environ Microbiome">
        <title>A coral-associated actinobacterium mitigates coral bleaching under heat stress.</title>
        <authorList>
            <person name="Li J."/>
            <person name="Zou Y."/>
            <person name="Li Q."/>
            <person name="Zhang J."/>
            <person name="Bourne D.G."/>
            <person name="Lyu Y."/>
            <person name="Liu C."/>
            <person name="Zhang S."/>
        </authorList>
    </citation>
    <scope>NUCLEOTIDE SEQUENCE [LARGE SCALE GENOMIC DNA]</scope>
    <source>
        <strain evidence="2 3">SCSIO 13291</strain>
    </source>
</reference>
<dbReference type="SUPFAM" id="SSF51735">
    <property type="entry name" value="NAD(P)-binding Rossmann-fold domains"/>
    <property type="match status" value="1"/>
</dbReference>
<gene>
    <name evidence="2" type="ORF">PCC79_11670</name>
</gene>
<name>A0ABZ3C4Z3_9ACTN</name>
<accession>A0ABZ3C4Z3</accession>
<evidence type="ECO:0000313" key="3">
    <source>
        <dbReference type="Proteomes" id="UP001434337"/>
    </source>
</evidence>
<dbReference type="EMBL" id="CP115965">
    <property type="protein sequence ID" value="WZW97558.1"/>
    <property type="molecule type" value="Genomic_DNA"/>
</dbReference>
<evidence type="ECO:0000313" key="2">
    <source>
        <dbReference type="EMBL" id="WZW97558.1"/>
    </source>
</evidence>
<sequence length="326" mass="34328">MRFGIIGTNVISDAFVRACRATGGRAEPVAVHSRGRARAEEFAARHGLGVAVDTLDALFDAVDAVYVASPIGAHREQALAAIAAGRHVLVEKTMGTNAGEVVEILEAAEAAGVVALEAVRNVHAPTHGLIRDVLGELGELRYARLEKLQYSSRYDAFRAGEVLNAFDPGLGNSALADIGIYCLQPALDLFGAPRNLGGASVFLDNGFEAGGSLYLDHGSLVVDLAWSKIARGLGPSVITGEDASLTFDDPADLTRIVLHPRTGSERVLWEGATTSPADTMHHEIADFCDLVAAGAMDPRWSALSVNARAIMDAHLAAAAASWREGR</sequence>
<protein>
    <submittedName>
        <fullName evidence="2">Gfo/Idh/MocA family oxidoreductase</fullName>
    </submittedName>
</protein>
<dbReference type="SUPFAM" id="SSF55347">
    <property type="entry name" value="Glyceraldehyde-3-phosphate dehydrogenase-like, C-terminal domain"/>
    <property type="match status" value="1"/>
</dbReference>
<evidence type="ECO:0000259" key="1">
    <source>
        <dbReference type="Pfam" id="PF01408"/>
    </source>
</evidence>
<dbReference type="Gene3D" id="3.30.360.10">
    <property type="entry name" value="Dihydrodipicolinate Reductase, domain 2"/>
    <property type="match status" value="1"/>
</dbReference>
<keyword evidence="3" id="KW-1185">Reference proteome</keyword>